<dbReference type="GO" id="GO:0042773">
    <property type="term" value="P:ATP synthesis coupled electron transport"/>
    <property type="evidence" value="ECO:0007669"/>
    <property type="project" value="InterPro"/>
</dbReference>
<dbReference type="FunFam" id="3.10.20.740:FF:000001">
    <property type="entry name" value="NADH-quinone oxidoreductase subunit G"/>
    <property type="match status" value="1"/>
</dbReference>
<evidence type="ECO:0000256" key="13">
    <source>
        <dbReference type="ARBA" id="ARBA00031577"/>
    </source>
</evidence>
<evidence type="ECO:0000256" key="11">
    <source>
        <dbReference type="ARBA" id="ARBA00023027"/>
    </source>
</evidence>
<dbReference type="InterPro" id="IPR001041">
    <property type="entry name" value="2Fe-2S_ferredoxin-type"/>
</dbReference>
<dbReference type="AlphaFoldDB" id="A0AAW9R306"/>
<evidence type="ECO:0000313" key="22">
    <source>
        <dbReference type="Proteomes" id="UP001364472"/>
    </source>
</evidence>
<evidence type="ECO:0000256" key="1">
    <source>
        <dbReference type="ARBA" id="ARBA00001966"/>
    </source>
</evidence>
<dbReference type="Pfam" id="PF10588">
    <property type="entry name" value="NADH-G_4Fe-4S_3"/>
    <property type="match status" value="1"/>
</dbReference>
<dbReference type="PROSITE" id="PS51839">
    <property type="entry name" value="4FE4S_HC3"/>
    <property type="match status" value="1"/>
</dbReference>
<comment type="caution">
    <text evidence="21">The sequence shown here is derived from an EMBL/GenBank/DDBJ whole genome shotgun (WGS) entry which is preliminary data.</text>
</comment>
<keyword evidence="10" id="KW-0411">Iron-sulfur</keyword>
<comment type="subunit">
    <text evidence="12">Composed of 13 different subunits. Subunits NuoCD, E, F, and G constitute the peripheral sector of the complex.</text>
</comment>
<feature type="domain" description="4Fe-4S His(Cys)3-ligated-type" evidence="20">
    <location>
        <begin position="95"/>
        <end position="134"/>
    </location>
</feature>
<dbReference type="GO" id="GO:0016651">
    <property type="term" value="F:oxidoreductase activity, acting on NAD(P)H"/>
    <property type="evidence" value="ECO:0007669"/>
    <property type="project" value="InterPro"/>
</dbReference>
<comment type="cofactor">
    <cofactor evidence="15">
        <name>[2Fe-2S] cluster</name>
        <dbReference type="ChEBI" id="CHEBI:190135"/>
    </cofactor>
</comment>
<dbReference type="GO" id="GO:0046872">
    <property type="term" value="F:metal ion binding"/>
    <property type="evidence" value="ECO:0007669"/>
    <property type="project" value="UniProtKB-KW"/>
</dbReference>
<evidence type="ECO:0000256" key="7">
    <source>
        <dbReference type="ARBA" id="ARBA00022723"/>
    </source>
</evidence>
<comment type="catalytic activity">
    <reaction evidence="16">
        <text>a quinone + NADH + 5 H(+)(in) = a quinol + NAD(+) + 4 H(+)(out)</text>
        <dbReference type="Rhea" id="RHEA:57888"/>
        <dbReference type="ChEBI" id="CHEBI:15378"/>
        <dbReference type="ChEBI" id="CHEBI:24646"/>
        <dbReference type="ChEBI" id="CHEBI:57540"/>
        <dbReference type="ChEBI" id="CHEBI:57945"/>
        <dbReference type="ChEBI" id="CHEBI:132124"/>
    </reaction>
</comment>
<evidence type="ECO:0000256" key="17">
    <source>
        <dbReference type="RuleBase" id="RU004523"/>
    </source>
</evidence>
<sequence>MSTQPSQPAAPAPAPEGFVNIEIDGVALVAPKGSMIIQAADKAGIPIPRFCYHDKLSIAASCRMCLVDVEKSPKPAPACATPVMDGMKVYTQSKRALDSQRNTMEFLLINHPLDCPVCDQGGECELQDLAMGYGRSVGRFIERKRTVPDEDLGPLVASDMTRCIHCTRCVRVTSEIAGSYELGVMSRGDRSVIGTYVGRALETELSGNVIDVCPVGALTNKPFRFRARPWELTARESLGYHDALGSNLWLHLRRGEVLRAVPRENEAINENWLSDRDRYSHAGLGAPDRLTVPMVREGDAWREAGWDEALARAAEIITAQPGDEVGVLMHPATSNEEGSLLAALAAGIGCGNLDHRIALADLSDAPVAEPFQMPLAGIEKADVIVLVGCNPRHEAPLLGHRVRKAWRNGGAKVVAINPVDFDLNFDLAHRHIVRPSALVDALLGICKAAGASLPGGIGSEAIAAGEAQAIADLLRGAQRALILLGESAATHPQASWLRAAAGALSAATGARLDAVPVGANAVGLARAGALPTARNAAQMLAQPRKAWVLYGIEPEHDFADTPTALRALSQGRVVAFTAFADETMRNMAQVMLPIGLAPEIEASFTNADGLVQTTVAAAKLPGEAQAGWRALRALGERMGVAGFDFIELAQWRERMTPGTAASGSALAPRAAVSVQGLECVATRAIYGTDAVLRRAAPLQAHPLARGARLMLNPEDAAALGLETDAMARIDDGRGKAALPVEISVRVPRGAAWIEKGYAATAPIAGTGASLTVTRA</sequence>
<evidence type="ECO:0000256" key="5">
    <source>
        <dbReference type="ARBA" id="ARBA00022714"/>
    </source>
</evidence>
<dbReference type="SUPFAM" id="SSF54862">
    <property type="entry name" value="4Fe-4S ferredoxins"/>
    <property type="match status" value="1"/>
</dbReference>
<dbReference type="SUPFAM" id="SSF54292">
    <property type="entry name" value="2Fe-2S ferredoxin-like"/>
    <property type="match status" value="1"/>
</dbReference>
<dbReference type="GO" id="GO:1990204">
    <property type="term" value="C:oxidoreductase complex"/>
    <property type="evidence" value="ECO:0007669"/>
    <property type="project" value="UniProtKB-ARBA"/>
</dbReference>
<dbReference type="Pfam" id="PF00384">
    <property type="entry name" value="Molybdopterin"/>
    <property type="match status" value="1"/>
</dbReference>
<dbReference type="InterPro" id="IPR050123">
    <property type="entry name" value="Prok_molybdopt-oxidoreductase"/>
</dbReference>
<dbReference type="GO" id="GO:0051539">
    <property type="term" value="F:4 iron, 4 sulfur cluster binding"/>
    <property type="evidence" value="ECO:0007669"/>
    <property type="project" value="UniProtKB-KW"/>
</dbReference>
<dbReference type="GO" id="GO:0051537">
    <property type="term" value="F:2 iron, 2 sulfur cluster binding"/>
    <property type="evidence" value="ECO:0007669"/>
    <property type="project" value="UniProtKB-KW"/>
</dbReference>
<evidence type="ECO:0000313" key="21">
    <source>
        <dbReference type="EMBL" id="MEJ1248711.1"/>
    </source>
</evidence>
<dbReference type="SMART" id="SM00929">
    <property type="entry name" value="NADH-G_4Fe-4S_3"/>
    <property type="match status" value="1"/>
</dbReference>
<comment type="similarity">
    <text evidence="2 17">Belongs to the complex I 75 kDa subunit family.</text>
</comment>
<evidence type="ECO:0000256" key="12">
    <source>
        <dbReference type="ARBA" id="ARBA00026021"/>
    </source>
</evidence>
<keyword evidence="22" id="KW-1185">Reference proteome</keyword>
<dbReference type="Gene3D" id="3.10.20.740">
    <property type="match status" value="1"/>
</dbReference>
<evidence type="ECO:0000256" key="8">
    <source>
        <dbReference type="ARBA" id="ARBA00022967"/>
    </source>
</evidence>
<evidence type="ECO:0000256" key="2">
    <source>
        <dbReference type="ARBA" id="ARBA00005404"/>
    </source>
</evidence>
<dbReference type="Pfam" id="PF13510">
    <property type="entry name" value="Fer2_4"/>
    <property type="match status" value="1"/>
</dbReference>
<keyword evidence="6" id="KW-0874">Quinone</keyword>
<dbReference type="PANTHER" id="PTHR43105:SF13">
    <property type="entry name" value="NADH-UBIQUINONE OXIDOREDUCTASE 75 KDA SUBUNIT, MITOCHONDRIAL"/>
    <property type="match status" value="1"/>
</dbReference>
<protein>
    <recommendedName>
        <fullName evidence="3">NADH-quinone oxidoreductase subunit G</fullName>
    </recommendedName>
    <alternativeName>
        <fullName evidence="13">NADH dehydrogenase I subunit G</fullName>
    </alternativeName>
    <alternativeName>
        <fullName evidence="14">NDH-1 subunit G</fullName>
    </alternativeName>
</protein>
<keyword evidence="4" id="KW-0004">4Fe-4S</keyword>
<dbReference type="CDD" id="cd00207">
    <property type="entry name" value="fer2"/>
    <property type="match status" value="1"/>
</dbReference>
<organism evidence="21 22">
    <name type="scientific">Denitratimonas tolerans</name>
    <dbReference type="NCBI Taxonomy" id="1338420"/>
    <lineage>
        <taxon>Bacteria</taxon>
        <taxon>Pseudomonadati</taxon>
        <taxon>Pseudomonadota</taxon>
        <taxon>Gammaproteobacteria</taxon>
        <taxon>Lysobacterales</taxon>
        <taxon>Lysobacteraceae</taxon>
        <taxon>Denitratimonas</taxon>
    </lineage>
</organism>
<dbReference type="PROSITE" id="PS51669">
    <property type="entry name" value="4FE4S_MOW_BIS_MGD"/>
    <property type="match status" value="1"/>
</dbReference>
<evidence type="ECO:0000256" key="16">
    <source>
        <dbReference type="ARBA" id="ARBA00047712"/>
    </source>
</evidence>
<evidence type="ECO:0000256" key="10">
    <source>
        <dbReference type="ARBA" id="ARBA00023014"/>
    </source>
</evidence>
<reference evidence="21 22" key="1">
    <citation type="journal article" date="2016" name="Antonie Van Leeuwenhoek">
        <title>Denitratimonas tolerans gen. nov., sp. nov., a denitrifying bacterium isolated from a bioreactor for tannery wastewater treatment.</title>
        <authorList>
            <person name="Han S.I."/>
            <person name="Kim J.O."/>
            <person name="Lee Y.R."/>
            <person name="Ekpeghere K.I."/>
            <person name="Koh S.C."/>
            <person name="Whang K.S."/>
        </authorList>
    </citation>
    <scope>NUCLEOTIDE SEQUENCE [LARGE SCALE GENOMIC DNA]</scope>
    <source>
        <strain evidence="21 22">KACC 17565</strain>
    </source>
</reference>
<dbReference type="PROSITE" id="PS51085">
    <property type="entry name" value="2FE2S_FER_2"/>
    <property type="match status" value="1"/>
</dbReference>
<dbReference type="Proteomes" id="UP001364472">
    <property type="component" value="Unassembled WGS sequence"/>
</dbReference>
<keyword evidence="5" id="KW-0001">2Fe-2S</keyword>
<dbReference type="Pfam" id="PF01568">
    <property type="entry name" value="Molydop_binding"/>
    <property type="match status" value="1"/>
</dbReference>
<dbReference type="PROSITE" id="PS00642">
    <property type="entry name" value="COMPLEX1_75K_2"/>
    <property type="match status" value="1"/>
</dbReference>
<dbReference type="Gene3D" id="3.40.50.740">
    <property type="match status" value="1"/>
</dbReference>
<dbReference type="Gene3D" id="3.30.70.20">
    <property type="match status" value="1"/>
</dbReference>
<dbReference type="NCBIfam" id="TIGR01973">
    <property type="entry name" value="NuoG"/>
    <property type="match status" value="1"/>
</dbReference>
<keyword evidence="7" id="KW-0479">Metal-binding</keyword>
<feature type="domain" description="4Fe-4S Mo/W bis-MGD-type" evidence="19">
    <location>
        <begin position="232"/>
        <end position="288"/>
    </location>
</feature>
<dbReference type="GO" id="GO:0048038">
    <property type="term" value="F:quinone binding"/>
    <property type="evidence" value="ECO:0007669"/>
    <property type="project" value="UniProtKB-KW"/>
</dbReference>
<evidence type="ECO:0000259" key="18">
    <source>
        <dbReference type="PROSITE" id="PS51085"/>
    </source>
</evidence>
<feature type="domain" description="2Fe-2S ferredoxin-type" evidence="18">
    <location>
        <begin position="17"/>
        <end position="95"/>
    </location>
</feature>
<evidence type="ECO:0000259" key="19">
    <source>
        <dbReference type="PROSITE" id="PS51669"/>
    </source>
</evidence>
<dbReference type="GO" id="GO:0016020">
    <property type="term" value="C:membrane"/>
    <property type="evidence" value="ECO:0007669"/>
    <property type="project" value="InterPro"/>
</dbReference>
<keyword evidence="9" id="KW-0408">Iron</keyword>
<dbReference type="InterPro" id="IPR006657">
    <property type="entry name" value="MoPterin_dinucl-bd_dom"/>
</dbReference>
<dbReference type="InterPro" id="IPR000283">
    <property type="entry name" value="NADH_UbQ_OxRdtase_75kDa_su_CS"/>
</dbReference>
<evidence type="ECO:0000259" key="20">
    <source>
        <dbReference type="PROSITE" id="PS51839"/>
    </source>
</evidence>
<dbReference type="Pfam" id="PF22151">
    <property type="entry name" value="Fer4_NDSU1"/>
    <property type="match status" value="1"/>
</dbReference>
<dbReference type="PROSITE" id="PS00641">
    <property type="entry name" value="COMPLEX1_75K_1"/>
    <property type="match status" value="1"/>
</dbReference>
<dbReference type="InterPro" id="IPR009010">
    <property type="entry name" value="Asp_de-COase-like_dom_sf"/>
</dbReference>
<keyword evidence="8" id="KW-1278">Translocase</keyword>
<dbReference type="Gene3D" id="3.30.200.210">
    <property type="match status" value="1"/>
</dbReference>
<dbReference type="CDD" id="cd02775">
    <property type="entry name" value="MopB_CT"/>
    <property type="match status" value="1"/>
</dbReference>
<dbReference type="InterPro" id="IPR019574">
    <property type="entry name" value="NADH_UbQ_OxRdtase_Gsu_4Fe4S-bd"/>
</dbReference>
<dbReference type="FunFam" id="3.30.70.20:FF:000002">
    <property type="entry name" value="NADH-ubiquinone oxidoreductase 75 kDa subunit"/>
    <property type="match status" value="1"/>
</dbReference>
<dbReference type="InterPro" id="IPR010228">
    <property type="entry name" value="NADH_UbQ_OxRdtase_Gsu"/>
</dbReference>
<evidence type="ECO:0000256" key="9">
    <source>
        <dbReference type="ARBA" id="ARBA00023004"/>
    </source>
</evidence>
<evidence type="ECO:0000256" key="6">
    <source>
        <dbReference type="ARBA" id="ARBA00022719"/>
    </source>
</evidence>
<dbReference type="GO" id="GO:0008137">
    <property type="term" value="F:NADH dehydrogenase (ubiquinone) activity"/>
    <property type="evidence" value="ECO:0007669"/>
    <property type="project" value="InterPro"/>
</dbReference>
<dbReference type="SUPFAM" id="SSF50692">
    <property type="entry name" value="ADC-like"/>
    <property type="match status" value="1"/>
</dbReference>
<dbReference type="PANTHER" id="PTHR43105">
    <property type="entry name" value="RESPIRATORY NITRATE REDUCTASE"/>
    <property type="match status" value="1"/>
</dbReference>
<dbReference type="RefSeq" id="WP_337334425.1">
    <property type="nucleotide sequence ID" value="NZ_JBBDHC010000003.1"/>
</dbReference>
<dbReference type="GO" id="GO:0043546">
    <property type="term" value="F:molybdopterin cofactor binding"/>
    <property type="evidence" value="ECO:0007669"/>
    <property type="project" value="InterPro"/>
</dbReference>
<comment type="cofactor">
    <cofactor evidence="1">
        <name>[4Fe-4S] cluster</name>
        <dbReference type="ChEBI" id="CHEBI:49883"/>
    </cofactor>
</comment>
<dbReference type="InterPro" id="IPR054351">
    <property type="entry name" value="NADH_UbQ_OxRdtase_ferredoxin"/>
</dbReference>
<dbReference type="InterPro" id="IPR006963">
    <property type="entry name" value="Mopterin_OxRdtase_4Fe-4S_dom"/>
</dbReference>
<dbReference type="InterPro" id="IPR036010">
    <property type="entry name" value="2Fe-2S_ferredoxin-like_sf"/>
</dbReference>
<dbReference type="Gene3D" id="3.40.228.10">
    <property type="entry name" value="Dimethylsulfoxide Reductase, domain 2"/>
    <property type="match status" value="1"/>
</dbReference>
<evidence type="ECO:0000256" key="4">
    <source>
        <dbReference type="ARBA" id="ARBA00022485"/>
    </source>
</evidence>
<dbReference type="InterPro" id="IPR006656">
    <property type="entry name" value="Mopterin_OxRdtase"/>
</dbReference>
<gene>
    <name evidence="21" type="primary">nuoG</name>
    <name evidence="21" type="ORF">WB794_03340</name>
</gene>
<dbReference type="EMBL" id="JBBDHC010000003">
    <property type="protein sequence ID" value="MEJ1248711.1"/>
    <property type="molecule type" value="Genomic_DNA"/>
</dbReference>
<proteinExistence type="inferred from homology"/>
<keyword evidence="11" id="KW-0520">NAD</keyword>
<evidence type="ECO:0000256" key="15">
    <source>
        <dbReference type="ARBA" id="ARBA00034078"/>
    </source>
</evidence>
<evidence type="ECO:0000256" key="14">
    <source>
        <dbReference type="ARBA" id="ARBA00032783"/>
    </source>
</evidence>
<name>A0AAW9R306_9GAMM</name>
<accession>A0AAW9R306</accession>
<dbReference type="Gene3D" id="2.40.40.20">
    <property type="match status" value="1"/>
</dbReference>
<evidence type="ECO:0000256" key="3">
    <source>
        <dbReference type="ARBA" id="ARBA00019902"/>
    </source>
</evidence>
<dbReference type="SUPFAM" id="SSF53706">
    <property type="entry name" value="Formate dehydrogenase/DMSO reductase, domains 1-3"/>
    <property type="match status" value="1"/>
</dbReference>
<dbReference type="Pfam" id="PF22117">
    <property type="entry name" value="Fer4_Nqo3"/>
    <property type="match status" value="1"/>
</dbReference>